<dbReference type="EMBL" id="BAAFRS010000041">
    <property type="protein sequence ID" value="GAB1219668.1"/>
    <property type="molecule type" value="Genomic_DNA"/>
</dbReference>
<sequence>MTDVILNIVKLFLITQPPLRPIVKGHYEEIVQTKSPEELFIIMFPLQNKFFLDADIPFEDKFKAINCCIEALKPEKAESILKLIEINYSLTNHNGVMPKECVGFISEMLKDISGIRRSVETLLINNSTSWKEFLQTHLQRTLYCQDFLKTQSVVPIEVLLEPIAPPAEIADKQIRLEWQKNQIMELLPFASQEKLINITKQLQVMGHKDTLDYEFEIDKFNTEEVQQFLNILCN</sequence>
<evidence type="ECO:0000313" key="2">
    <source>
        <dbReference type="Proteomes" id="UP001628156"/>
    </source>
</evidence>
<evidence type="ECO:0000313" key="1">
    <source>
        <dbReference type="EMBL" id="GAB1219668.1"/>
    </source>
</evidence>
<accession>A0ABQ0D9Z0</accession>
<reference evidence="1 2" key="1">
    <citation type="journal article" date="2019" name="PLoS Negl. Trop. Dis.">
        <title>Whole genome sequencing of Entamoeba nuttalli reveals mammalian host-related molecular signatures and a novel octapeptide-repeat surface protein.</title>
        <authorList>
            <person name="Tanaka M."/>
            <person name="Makiuchi T."/>
            <person name="Komiyama T."/>
            <person name="Shiina T."/>
            <person name="Osaki K."/>
            <person name="Tachibana H."/>
        </authorList>
    </citation>
    <scope>NUCLEOTIDE SEQUENCE [LARGE SCALE GENOMIC DNA]</scope>
    <source>
        <strain evidence="1 2">P19-061405</strain>
    </source>
</reference>
<comment type="caution">
    <text evidence="1">The sequence shown here is derived from an EMBL/GenBank/DDBJ whole genome shotgun (WGS) entry which is preliminary data.</text>
</comment>
<proteinExistence type="predicted"/>
<name>A0ABQ0D9Z0_9EUKA</name>
<organism evidence="1 2">
    <name type="scientific">Entamoeba nuttalli</name>
    <dbReference type="NCBI Taxonomy" id="412467"/>
    <lineage>
        <taxon>Eukaryota</taxon>
        <taxon>Amoebozoa</taxon>
        <taxon>Evosea</taxon>
        <taxon>Archamoebae</taxon>
        <taxon>Mastigamoebida</taxon>
        <taxon>Entamoebidae</taxon>
        <taxon>Entamoeba</taxon>
    </lineage>
</organism>
<protein>
    <submittedName>
        <fullName evidence="1">Uncharacterized protein</fullName>
    </submittedName>
</protein>
<gene>
    <name evidence="1" type="ORF">ENUP19_0041G0014</name>
</gene>
<keyword evidence="2" id="KW-1185">Reference proteome</keyword>
<dbReference type="Proteomes" id="UP001628156">
    <property type="component" value="Unassembled WGS sequence"/>
</dbReference>